<evidence type="ECO:0000259" key="2">
    <source>
        <dbReference type="SMART" id="SM00331"/>
    </source>
</evidence>
<evidence type="ECO:0000256" key="1">
    <source>
        <dbReference type="ARBA" id="ARBA00022801"/>
    </source>
</evidence>
<dbReference type="SUPFAM" id="SSF55781">
    <property type="entry name" value="GAF domain-like"/>
    <property type="match status" value="1"/>
</dbReference>
<dbReference type="RefSeq" id="WP_221338081.1">
    <property type="nucleotide sequence ID" value="NZ_BAAAWY010000001.1"/>
</dbReference>
<dbReference type="Pfam" id="PF07228">
    <property type="entry name" value="SpoIIE"/>
    <property type="match status" value="1"/>
</dbReference>
<proteinExistence type="predicted"/>
<feature type="domain" description="PPM-type phosphatase" evidence="2">
    <location>
        <begin position="305"/>
        <end position="528"/>
    </location>
</feature>
<dbReference type="GO" id="GO:0016791">
    <property type="term" value="F:phosphatase activity"/>
    <property type="evidence" value="ECO:0007669"/>
    <property type="project" value="TreeGrafter"/>
</dbReference>
<dbReference type="InterPro" id="IPR029016">
    <property type="entry name" value="GAF-like_dom_sf"/>
</dbReference>
<organism evidence="3 4">
    <name type="scientific">Kutzneria kofuensis</name>
    <dbReference type="NCBI Taxonomy" id="103725"/>
    <lineage>
        <taxon>Bacteria</taxon>
        <taxon>Bacillati</taxon>
        <taxon>Actinomycetota</taxon>
        <taxon>Actinomycetes</taxon>
        <taxon>Pseudonocardiales</taxon>
        <taxon>Pseudonocardiaceae</taxon>
        <taxon>Kutzneria</taxon>
    </lineage>
</organism>
<protein>
    <submittedName>
        <fullName evidence="3">Serine phosphatase RsbU (Regulator of sigma subunit)</fullName>
    </submittedName>
</protein>
<reference evidence="3 4" key="1">
    <citation type="submission" date="2020-08" db="EMBL/GenBank/DDBJ databases">
        <title>Sequencing the genomes of 1000 actinobacteria strains.</title>
        <authorList>
            <person name="Klenk H.-P."/>
        </authorList>
    </citation>
    <scope>NUCLEOTIDE SEQUENCE [LARGE SCALE GENOMIC DNA]</scope>
    <source>
        <strain evidence="3 4">DSM 43851</strain>
    </source>
</reference>
<dbReference type="Proteomes" id="UP000585638">
    <property type="component" value="Unassembled WGS sequence"/>
</dbReference>
<dbReference type="AlphaFoldDB" id="A0A7W9KJM5"/>
<dbReference type="Gene3D" id="3.60.40.10">
    <property type="entry name" value="PPM-type phosphatase domain"/>
    <property type="match status" value="1"/>
</dbReference>
<accession>A0A7W9KJM5</accession>
<keyword evidence="4" id="KW-1185">Reference proteome</keyword>
<dbReference type="EMBL" id="JACHIR010000001">
    <property type="protein sequence ID" value="MBB5893059.1"/>
    <property type="molecule type" value="Genomic_DNA"/>
</dbReference>
<dbReference type="Gene3D" id="3.30.450.40">
    <property type="match status" value="1"/>
</dbReference>
<evidence type="ECO:0000313" key="3">
    <source>
        <dbReference type="EMBL" id="MBB5893059.1"/>
    </source>
</evidence>
<gene>
    <name evidence="3" type="ORF">BJ998_004255</name>
</gene>
<dbReference type="PANTHER" id="PTHR43156">
    <property type="entry name" value="STAGE II SPORULATION PROTEIN E-RELATED"/>
    <property type="match status" value="1"/>
</dbReference>
<dbReference type="SMART" id="SM00331">
    <property type="entry name" value="PP2C_SIG"/>
    <property type="match status" value="1"/>
</dbReference>
<dbReference type="PANTHER" id="PTHR43156:SF2">
    <property type="entry name" value="STAGE II SPORULATION PROTEIN E"/>
    <property type="match status" value="1"/>
</dbReference>
<dbReference type="InterPro" id="IPR001932">
    <property type="entry name" value="PPM-type_phosphatase-like_dom"/>
</dbReference>
<keyword evidence="1" id="KW-0378">Hydrolase</keyword>
<name>A0A7W9KJM5_9PSEU</name>
<dbReference type="InterPro" id="IPR036457">
    <property type="entry name" value="PPM-type-like_dom_sf"/>
</dbReference>
<comment type="caution">
    <text evidence="3">The sequence shown here is derived from an EMBL/GenBank/DDBJ whole genome shotgun (WGS) entry which is preliminary data.</text>
</comment>
<dbReference type="InterPro" id="IPR052016">
    <property type="entry name" value="Bact_Sigma-Reg"/>
</dbReference>
<dbReference type="SUPFAM" id="SSF81606">
    <property type="entry name" value="PP2C-like"/>
    <property type="match status" value="1"/>
</dbReference>
<evidence type="ECO:0000313" key="4">
    <source>
        <dbReference type="Proteomes" id="UP000585638"/>
    </source>
</evidence>
<sequence>MSTSEERSRRLADGEYGSPMLDAPSPVIVPSPIIAAGSNGNLLELDEVADLVASAARTGLPLDDGVASWLAEARRAVARRSVRGRIAGRGFPVHTTTRGDTVAWWLLDETAEQPTKRLLEVERERTAFLARASNLLSSMNLDRCMEVTAQLAAECLGDAAVVIHPSDGTTLATVKCVRGGQVVRETVDADPTSVPGLDVALTWFPPVTLRWIEAADVPEWIVPAGLGPIGSAVVVPLPGQGMPSGALVLLRKSTRAVFSENAEVFVRLFAGRVGTAMAVARLYAEQASITQILARDLVPPQLHHVDGIEFAGGYQPSAATDRVGGDFYDLHPADTAGCESFLVLGDVCGKGLEAAVVTGKIRNTLRALLPLAHDHQRILAMLNSALLSSHDTRFATLVFASAVREGPDVRLRLTNAGHLPPLIVCNDGTVTEARTRGCLVGVLPAVQANTAVVRLAPGESCLLYTDGITEAKGGPLGDAYFGERRLKDALAECAGLPSEAIVERVHMLAAEWIGDNQHDDIAVVAITAPRQQGTR</sequence>